<sequence length="272" mass="30385">MDWIDEHDGIRHVDDALGAGYTRYAIRRAVERRTVSRIRRWLVTPTARIEHRRAASISGRVACISAARELGLWTIDDGRFHVAVAHGASRFDAGDAVVHWGAGPVDPHRFELVEPVVNAMVQLADCQPLENALATWESALRTGTTTLSFLERLPLRSAAARRVLAGASQLSASGIETIPVARLRRIGIVVRQQVLIDGHRVDGLIGERLVLQIDGYDFHRTAAQRRADIAHDRRLTLMGYTVLRFDYRQVLFEWDTIEAEVRHAMAVGLHAA</sequence>
<accession>A0A4S4G0B0</accession>
<dbReference type="Pfam" id="PF04480">
    <property type="entry name" value="DUF559"/>
    <property type="match status" value="1"/>
</dbReference>
<protein>
    <submittedName>
        <fullName evidence="2">DUF559 domain-containing protein</fullName>
    </submittedName>
</protein>
<proteinExistence type="predicted"/>
<feature type="domain" description="DUF559" evidence="1">
    <location>
        <begin position="187"/>
        <end position="264"/>
    </location>
</feature>
<gene>
    <name evidence="2" type="ORF">E6C70_07140</name>
</gene>
<dbReference type="OrthoDB" id="4701311at2"/>
<dbReference type="InterPro" id="IPR007569">
    <property type="entry name" value="DUF559"/>
</dbReference>
<reference evidence="2 3" key="1">
    <citation type="submission" date="2019-04" db="EMBL/GenBank/DDBJ databases">
        <authorList>
            <person name="Jiang L."/>
        </authorList>
    </citation>
    <scope>NUCLEOTIDE SEQUENCE [LARGE SCALE GENOMIC DNA]</scope>
    <source>
        <strain evidence="2 3">YIM 131861</strain>
    </source>
</reference>
<evidence type="ECO:0000313" key="3">
    <source>
        <dbReference type="Proteomes" id="UP000307380"/>
    </source>
</evidence>
<evidence type="ECO:0000313" key="2">
    <source>
        <dbReference type="EMBL" id="THG35795.1"/>
    </source>
</evidence>
<evidence type="ECO:0000259" key="1">
    <source>
        <dbReference type="Pfam" id="PF04480"/>
    </source>
</evidence>
<name>A0A4S4G0B0_9MICO</name>
<dbReference type="Proteomes" id="UP000307380">
    <property type="component" value="Unassembled WGS sequence"/>
</dbReference>
<comment type="caution">
    <text evidence="2">The sequence shown here is derived from an EMBL/GenBank/DDBJ whole genome shotgun (WGS) entry which is preliminary data.</text>
</comment>
<dbReference type="EMBL" id="SSSN01000003">
    <property type="protein sequence ID" value="THG35795.1"/>
    <property type="molecule type" value="Genomic_DNA"/>
</dbReference>
<keyword evidence="3" id="KW-1185">Reference proteome</keyword>
<dbReference type="Gene3D" id="3.40.960.10">
    <property type="entry name" value="VSR Endonuclease"/>
    <property type="match status" value="1"/>
</dbReference>
<dbReference type="RefSeq" id="WP_136423571.1">
    <property type="nucleotide sequence ID" value="NZ_SSSN01000003.1"/>
</dbReference>
<dbReference type="AlphaFoldDB" id="A0A4S4G0B0"/>
<organism evidence="2 3">
    <name type="scientific">Orlajensenia flava</name>
    <dbReference type="NCBI Taxonomy" id="2565934"/>
    <lineage>
        <taxon>Bacteria</taxon>
        <taxon>Bacillati</taxon>
        <taxon>Actinomycetota</taxon>
        <taxon>Actinomycetes</taxon>
        <taxon>Micrococcales</taxon>
        <taxon>Microbacteriaceae</taxon>
        <taxon>Orlajensenia</taxon>
    </lineage>
</organism>